<evidence type="ECO:0000313" key="9">
    <source>
        <dbReference type="Proteomes" id="UP000054047"/>
    </source>
</evidence>
<dbReference type="GO" id="GO:0030544">
    <property type="term" value="F:Hsp70 protein binding"/>
    <property type="evidence" value="ECO:0007669"/>
    <property type="project" value="InterPro"/>
</dbReference>
<dbReference type="FunFam" id="2.60.260.20:FF:000003">
    <property type="entry name" value="DnaJ subfamily A member 2"/>
    <property type="match status" value="1"/>
</dbReference>
<evidence type="ECO:0000256" key="3">
    <source>
        <dbReference type="ARBA" id="ARBA00022771"/>
    </source>
</evidence>
<accession>A0A0C2HDR3</accession>
<organism evidence="8 9">
    <name type="scientific">Ancylostoma duodenale</name>
    <dbReference type="NCBI Taxonomy" id="51022"/>
    <lineage>
        <taxon>Eukaryota</taxon>
        <taxon>Metazoa</taxon>
        <taxon>Ecdysozoa</taxon>
        <taxon>Nematoda</taxon>
        <taxon>Chromadorea</taxon>
        <taxon>Rhabditida</taxon>
        <taxon>Rhabditina</taxon>
        <taxon>Rhabditomorpha</taxon>
        <taxon>Strongyloidea</taxon>
        <taxon>Ancylostomatidae</taxon>
        <taxon>Ancylostomatinae</taxon>
        <taxon>Ancylostoma</taxon>
    </lineage>
</organism>
<feature type="domain" description="CR-type" evidence="7">
    <location>
        <begin position="5"/>
        <end position="89"/>
    </location>
</feature>
<dbReference type="EMBL" id="KN726601">
    <property type="protein sequence ID" value="KIH67686.1"/>
    <property type="molecule type" value="Genomic_DNA"/>
</dbReference>
<evidence type="ECO:0000259" key="7">
    <source>
        <dbReference type="PROSITE" id="PS51188"/>
    </source>
</evidence>
<dbReference type="CDD" id="cd10747">
    <property type="entry name" value="DnaJ_C"/>
    <property type="match status" value="1"/>
</dbReference>
<evidence type="ECO:0000256" key="4">
    <source>
        <dbReference type="ARBA" id="ARBA00022833"/>
    </source>
</evidence>
<dbReference type="OrthoDB" id="550424at2759"/>
<dbReference type="Proteomes" id="UP000054047">
    <property type="component" value="Unassembled WGS sequence"/>
</dbReference>
<feature type="region of interest" description="Disordered" evidence="6">
    <location>
        <begin position="231"/>
        <end position="252"/>
    </location>
</feature>
<dbReference type="InterPro" id="IPR008971">
    <property type="entry name" value="HSP40/DnaJ_pept-bd"/>
</dbReference>
<dbReference type="GO" id="GO:0008270">
    <property type="term" value="F:zinc ion binding"/>
    <property type="evidence" value="ECO:0007669"/>
    <property type="project" value="UniProtKB-KW"/>
</dbReference>
<name>A0A0C2HDR3_9BILA</name>
<keyword evidence="9" id="KW-1185">Reference proteome</keyword>
<gene>
    <name evidence="8" type="ORF">ANCDUO_01976</name>
</gene>
<dbReference type="InterPro" id="IPR001305">
    <property type="entry name" value="HSP_DnaJ_Cys-rich_dom"/>
</dbReference>
<keyword evidence="4 5" id="KW-0862">Zinc</keyword>
<proteinExistence type="predicted"/>
<evidence type="ECO:0000256" key="2">
    <source>
        <dbReference type="ARBA" id="ARBA00022737"/>
    </source>
</evidence>
<evidence type="ECO:0000256" key="6">
    <source>
        <dbReference type="SAM" id="MobiDB-lite"/>
    </source>
</evidence>
<dbReference type="PANTHER" id="PTHR43888">
    <property type="entry name" value="DNAJ-LIKE-2, ISOFORM A-RELATED"/>
    <property type="match status" value="1"/>
</dbReference>
<keyword evidence="2" id="KW-0677">Repeat</keyword>
<dbReference type="SUPFAM" id="SSF49493">
    <property type="entry name" value="HSP40/DnaJ peptide-binding domain"/>
    <property type="match status" value="2"/>
</dbReference>
<dbReference type="InterPro" id="IPR044713">
    <property type="entry name" value="DNJA1/2-like"/>
</dbReference>
<dbReference type="GO" id="GO:0006457">
    <property type="term" value="P:protein folding"/>
    <property type="evidence" value="ECO:0007669"/>
    <property type="project" value="InterPro"/>
</dbReference>
<dbReference type="Pfam" id="PF01556">
    <property type="entry name" value="DnaJ_C"/>
    <property type="match status" value="1"/>
</dbReference>
<keyword evidence="3 5" id="KW-0863">Zinc-finger</keyword>
<dbReference type="Gene3D" id="2.60.260.20">
    <property type="entry name" value="Urease metallochaperone UreE, N-terminal domain"/>
    <property type="match status" value="2"/>
</dbReference>
<sequence length="252" mass="28184">MPQFKHCLFMQVTRTVICTDCKGLGGVAGSVVKCTDCKGRGMIVRVMQLAPGMIQQVQSPCGACKGTGEVIPAKDRCKGCQGQKKRKVEEILEVHVEKGMKDGDRIMFEGRGDEDHDVPPGDIVIILDEKLVEAMCGFSRVIKTLDDRTLFFNVLPGEVIKHSDMRVIYGEGMPHRRNPTEKGDLILQFRVVFPDKLTPEARRKLQDLLPDKSECLVGDDDEVFELTEIAPSRSRHEDHMGHEEGGVRCQHQ</sequence>
<dbReference type="PROSITE" id="PS51188">
    <property type="entry name" value="ZF_CR"/>
    <property type="match status" value="1"/>
</dbReference>
<reference evidence="8 9" key="1">
    <citation type="submission" date="2013-12" db="EMBL/GenBank/DDBJ databases">
        <title>Draft genome of the parsitic nematode Ancylostoma duodenale.</title>
        <authorList>
            <person name="Mitreva M."/>
        </authorList>
    </citation>
    <scope>NUCLEOTIDE SEQUENCE [LARGE SCALE GENOMIC DNA]</scope>
    <source>
        <strain evidence="8 9">Zhejiang</strain>
    </source>
</reference>
<feature type="zinc finger region" description="CR-type" evidence="5">
    <location>
        <begin position="5"/>
        <end position="89"/>
    </location>
</feature>
<dbReference type="FunFam" id="2.10.230.10:FF:000001">
    <property type="entry name" value="DnaJ subfamily A member 2"/>
    <property type="match status" value="1"/>
</dbReference>
<dbReference type="InterPro" id="IPR002939">
    <property type="entry name" value="DnaJ_C"/>
</dbReference>
<dbReference type="SUPFAM" id="SSF57938">
    <property type="entry name" value="DnaJ/Hsp40 cysteine-rich domain"/>
    <property type="match status" value="1"/>
</dbReference>
<dbReference type="AlphaFoldDB" id="A0A0C2HDR3"/>
<keyword evidence="1 5" id="KW-0479">Metal-binding</keyword>
<protein>
    <submittedName>
        <fullName evidence="8">DnaJ central domain protein</fullName>
    </submittedName>
</protein>
<feature type="compositionally biased region" description="Basic and acidic residues" evidence="6">
    <location>
        <begin position="234"/>
        <end position="246"/>
    </location>
</feature>
<dbReference type="Gene3D" id="2.10.230.10">
    <property type="entry name" value="Heat shock protein DnaJ, cysteine-rich domain"/>
    <property type="match status" value="1"/>
</dbReference>
<dbReference type="GO" id="GO:0051082">
    <property type="term" value="F:unfolded protein binding"/>
    <property type="evidence" value="ECO:0007669"/>
    <property type="project" value="InterPro"/>
</dbReference>
<evidence type="ECO:0000256" key="5">
    <source>
        <dbReference type="PROSITE-ProRule" id="PRU00546"/>
    </source>
</evidence>
<evidence type="ECO:0000313" key="8">
    <source>
        <dbReference type="EMBL" id="KIH67686.1"/>
    </source>
</evidence>
<dbReference type="InterPro" id="IPR036410">
    <property type="entry name" value="HSP_DnaJ_Cys-rich_dom_sf"/>
</dbReference>
<dbReference type="Pfam" id="PF00684">
    <property type="entry name" value="DnaJ_CXXCXGXG"/>
    <property type="match status" value="1"/>
</dbReference>
<dbReference type="CDD" id="cd10719">
    <property type="entry name" value="DnaJ_zf"/>
    <property type="match status" value="1"/>
</dbReference>
<evidence type="ECO:0000256" key="1">
    <source>
        <dbReference type="ARBA" id="ARBA00022723"/>
    </source>
</evidence>